<evidence type="ECO:0000313" key="2">
    <source>
        <dbReference type="EMBL" id="HIR93427.1"/>
    </source>
</evidence>
<sequence>MARMVNVGFWNLVNSDKFVSVVAPDAAPIKRLVQHAREENRIIDATQGRRTKAVIVCEGGYVVLSSLQPETLCRRYNANNNTMDEKGELDE</sequence>
<dbReference type="PANTHER" id="PTHR38449:SF1">
    <property type="entry name" value="REGULATORY PROTEIN SSL2874-RELATED"/>
    <property type="match status" value="1"/>
</dbReference>
<comment type="similarity">
    <text evidence="1">Belongs to the RemA family.</text>
</comment>
<reference evidence="2" key="1">
    <citation type="submission" date="2020-10" db="EMBL/GenBank/DDBJ databases">
        <authorList>
            <person name="Gilroy R."/>
        </authorList>
    </citation>
    <scope>NUCLEOTIDE SEQUENCE</scope>
    <source>
        <strain evidence="2">ChiSxjej1B13-7041</strain>
    </source>
</reference>
<comment type="caution">
    <text evidence="2">The sequence shown here is derived from an EMBL/GenBank/DDBJ whole genome shotgun (WGS) entry which is preliminary data.</text>
</comment>
<dbReference type="AlphaFoldDB" id="A0A9D1EKP4"/>
<evidence type="ECO:0000256" key="1">
    <source>
        <dbReference type="HAMAP-Rule" id="MF_01503"/>
    </source>
</evidence>
<gene>
    <name evidence="2" type="ORF">IAB98_08435</name>
</gene>
<dbReference type="NCBIfam" id="NF003315">
    <property type="entry name" value="PRK04323.1"/>
    <property type="match status" value="1"/>
</dbReference>
<dbReference type="Proteomes" id="UP000886841">
    <property type="component" value="Unassembled WGS sequence"/>
</dbReference>
<proteinExistence type="inferred from homology"/>
<dbReference type="Pfam" id="PF04025">
    <property type="entry name" value="RemA-like"/>
    <property type="match status" value="1"/>
</dbReference>
<evidence type="ECO:0000313" key="3">
    <source>
        <dbReference type="Proteomes" id="UP000886841"/>
    </source>
</evidence>
<reference evidence="2" key="2">
    <citation type="journal article" date="2021" name="PeerJ">
        <title>Extensive microbial diversity within the chicken gut microbiome revealed by metagenomics and culture.</title>
        <authorList>
            <person name="Gilroy R."/>
            <person name="Ravi A."/>
            <person name="Getino M."/>
            <person name="Pursley I."/>
            <person name="Horton D.L."/>
            <person name="Alikhan N.F."/>
            <person name="Baker D."/>
            <person name="Gharbi K."/>
            <person name="Hall N."/>
            <person name="Watson M."/>
            <person name="Adriaenssens E.M."/>
            <person name="Foster-Nyarko E."/>
            <person name="Jarju S."/>
            <person name="Secka A."/>
            <person name="Antonio M."/>
            <person name="Oren A."/>
            <person name="Chaudhuri R.R."/>
            <person name="La Ragione R."/>
            <person name="Hildebrand F."/>
            <person name="Pallen M.J."/>
        </authorList>
    </citation>
    <scope>NUCLEOTIDE SEQUENCE</scope>
    <source>
        <strain evidence="2">ChiSxjej1B13-7041</strain>
    </source>
</reference>
<protein>
    <recommendedName>
        <fullName evidence="1">Putative regulatory protein IAB98_08435</fullName>
    </recommendedName>
</protein>
<dbReference type="EMBL" id="DVHU01000076">
    <property type="protein sequence ID" value="HIR93427.1"/>
    <property type="molecule type" value="Genomic_DNA"/>
</dbReference>
<accession>A0A9D1EKP4</accession>
<name>A0A9D1EKP4_9FIRM</name>
<dbReference type="PANTHER" id="PTHR38449">
    <property type="entry name" value="REGULATORY PROTEIN TM_1690-RELATED"/>
    <property type="match status" value="1"/>
</dbReference>
<dbReference type="HAMAP" id="MF_01503">
    <property type="entry name" value="RemA"/>
    <property type="match status" value="1"/>
</dbReference>
<organism evidence="2 3">
    <name type="scientific">Candidatus Egerieimonas intestinavium</name>
    <dbReference type="NCBI Taxonomy" id="2840777"/>
    <lineage>
        <taxon>Bacteria</taxon>
        <taxon>Bacillati</taxon>
        <taxon>Bacillota</taxon>
        <taxon>Clostridia</taxon>
        <taxon>Lachnospirales</taxon>
        <taxon>Lachnospiraceae</taxon>
        <taxon>Lachnospiraceae incertae sedis</taxon>
        <taxon>Candidatus Egerieimonas</taxon>
    </lineage>
</organism>
<dbReference type="InterPro" id="IPR007169">
    <property type="entry name" value="RemA-like"/>
</dbReference>